<dbReference type="AlphaFoldDB" id="A0A916JPN5"/>
<evidence type="ECO:0000313" key="3">
    <source>
        <dbReference type="Proteomes" id="UP000683507"/>
    </source>
</evidence>
<dbReference type="EMBL" id="OU015584">
    <property type="protein sequence ID" value="CAG5085708.1"/>
    <property type="molecule type" value="Genomic_DNA"/>
</dbReference>
<keyword evidence="3" id="KW-1185">Reference proteome</keyword>
<feature type="transmembrane region" description="Helical" evidence="1">
    <location>
        <begin position="37"/>
        <end position="54"/>
    </location>
</feature>
<dbReference type="Proteomes" id="UP000683507">
    <property type="component" value="Chromosome"/>
</dbReference>
<keyword evidence="1" id="KW-0472">Membrane</keyword>
<protein>
    <recommendedName>
        <fullName evidence="4">S-adenosyl-methyltransferase</fullName>
    </recommendedName>
</protein>
<proteinExistence type="predicted"/>
<name>A0A916JPN5_9FLAO</name>
<evidence type="ECO:0000256" key="1">
    <source>
        <dbReference type="SAM" id="Phobius"/>
    </source>
</evidence>
<dbReference type="Pfam" id="PF19579">
    <property type="entry name" value="FtsL_2"/>
    <property type="match status" value="1"/>
</dbReference>
<organism evidence="2 3">
    <name type="scientific">Parvicella tangerina</name>
    <dbReference type="NCBI Taxonomy" id="2829795"/>
    <lineage>
        <taxon>Bacteria</taxon>
        <taxon>Pseudomonadati</taxon>
        <taxon>Bacteroidota</taxon>
        <taxon>Flavobacteriia</taxon>
        <taxon>Flavobacteriales</taxon>
        <taxon>Parvicellaceae</taxon>
        <taxon>Parvicella</taxon>
    </lineage>
</organism>
<sequence length="117" mass="13468">MSEEKKNIKSVAKKLNPKGLVSGELLQDGKVLKNLPFLSYVAFLMILYIAYGYYADNTIRSLSSEEKRSDELYSELQSLMEVYNQKSLQSAVAEKLEGKKIYEAKDPPRVIWLEERK</sequence>
<dbReference type="InterPro" id="IPR045755">
    <property type="entry name" value="FtsL-like"/>
</dbReference>
<keyword evidence="1" id="KW-1133">Transmembrane helix</keyword>
<gene>
    <name evidence="2" type="ORF">CRYO30217_02847</name>
</gene>
<reference evidence="2" key="1">
    <citation type="submission" date="2021-04" db="EMBL/GenBank/DDBJ databases">
        <authorList>
            <person name="Rodrigo-Torres L."/>
            <person name="Arahal R. D."/>
            <person name="Lucena T."/>
        </authorList>
    </citation>
    <scope>NUCLEOTIDE SEQUENCE</scope>
    <source>
        <strain evidence="2">AS29M-1</strain>
    </source>
</reference>
<keyword evidence="1" id="KW-0812">Transmembrane</keyword>
<dbReference type="KEGG" id="ptan:CRYO30217_02847"/>
<evidence type="ECO:0000313" key="2">
    <source>
        <dbReference type="EMBL" id="CAG5085708.1"/>
    </source>
</evidence>
<dbReference type="RefSeq" id="WP_258543048.1">
    <property type="nucleotide sequence ID" value="NZ_OU015584.1"/>
</dbReference>
<accession>A0A916JPN5</accession>
<evidence type="ECO:0008006" key="4">
    <source>
        <dbReference type="Google" id="ProtNLM"/>
    </source>
</evidence>